<dbReference type="Pfam" id="PF13643">
    <property type="entry name" value="DUF4145"/>
    <property type="match status" value="1"/>
</dbReference>
<organism evidence="2 3">
    <name type="scientific">Streptomyces chartreusis NRRL 3882</name>
    <dbReference type="NCBI Taxonomy" id="1079985"/>
    <lineage>
        <taxon>Bacteria</taxon>
        <taxon>Bacillati</taxon>
        <taxon>Actinomycetota</taxon>
        <taxon>Actinomycetes</taxon>
        <taxon>Kitasatosporales</taxon>
        <taxon>Streptomycetaceae</taxon>
        <taxon>Streptomyces</taxon>
    </lineage>
</organism>
<sequence length="237" mass="26339">MTSLTVDQNGLVPPGLCPNCHLNTGFSVRNSGLSTYIWPHPQTEHPSVEHQIKYGMRTWLRQIPAICGHCSKTVVLHQLIRFNEDGKTGDVLRVIQVWPERQPRELHTSVPNTVRDLFAEGARAEAAEAYRAAGAMYRAAVEEICKDLGAEGNNLASKINDLVNRGVTQEIVEDLHEARFLGNWSLHDGLEFSAEEVADVAGLIAEAVHILYVQPEERRAMRDARKARRDAFAAGNP</sequence>
<evidence type="ECO:0000259" key="1">
    <source>
        <dbReference type="Pfam" id="PF13643"/>
    </source>
</evidence>
<reference evidence="3" key="1">
    <citation type="submission" date="2017-11" db="EMBL/GenBank/DDBJ databases">
        <authorList>
            <person name="Wibberg D."/>
        </authorList>
    </citation>
    <scope>NUCLEOTIDE SEQUENCE [LARGE SCALE GENOMIC DNA]</scope>
</reference>
<feature type="domain" description="DUF4145" evidence="1">
    <location>
        <begin position="127"/>
        <end position="201"/>
    </location>
</feature>
<dbReference type="Proteomes" id="UP000235464">
    <property type="component" value="Chromosome I"/>
</dbReference>
<name>A0A2N9B4C3_STRCX</name>
<keyword evidence="3" id="KW-1185">Reference proteome</keyword>
<dbReference type="AlphaFoldDB" id="A0A2N9B4C3"/>
<dbReference type="EMBL" id="LT963352">
    <property type="protein sequence ID" value="SOR78168.1"/>
    <property type="molecule type" value="Genomic_DNA"/>
</dbReference>
<proteinExistence type="predicted"/>
<evidence type="ECO:0000313" key="3">
    <source>
        <dbReference type="Proteomes" id="UP000235464"/>
    </source>
</evidence>
<dbReference type="RefSeq" id="WP_040903049.1">
    <property type="nucleotide sequence ID" value="NZ_LT962942.1"/>
</dbReference>
<dbReference type="InterPro" id="IPR025285">
    <property type="entry name" value="DUF4145"/>
</dbReference>
<gene>
    <name evidence="2" type="ORF">SCNRRL3882_1636</name>
</gene>
<evidence type="ECO:0000313" key="2">
    <source>
        <dbReference type="EMBL" id="SOR78168.1"/>
    </source>
</evidence>
<protein>
    <recommendedName>
        <fullName evidence="1">DUF4145 domain-containing protein</fullName>
    </recommendedName>
</protein>
<accession>A0A2N9B4C3</accession>
<dbReference type="OrthoDB" id="4241113at2"/>